<dbReference type="InterPro" id="IPR035938">
    <property type="entry name" value="Hemerythrin-like_sf"/>
</dbReference>
<keyword evidence="2" id="KW-0813">Transport</keyword>
<dbReference type="CDD" id="cd12107">
    <property type="entry name" value="Hemerythrin"/>
    <property type="match status" value="1"/>
</dbReference>
<evidence type="ECO:0000256" key="4">
    <source>
        <dbReference type="ARBA" id="ARBA00023004"/>
    </source>
</evidence>
<comment type="similarity">
    <text evidence="1">Belongs to the hemerythrin family.</text>
</comment>
<comment type="caution">
    <text evidence="6">The sequence shown here is derived from an EMBL/GenBank/DDBJ whole genome shotgun (WGS) entry which is preliminary data.</text>
</comment>
<dbReference type="InterPro" id="IPR050669">
    <property type="entry name" value="Hemerythrin"/>
</dbReference>
<dbReference type="InterPro" id="IPR016131">
    <property type="entry name" value="Haemerythrin_Fe_BS"/>
</dbReference>
<dbReference type="InterPro" id="IPR012312">
    <property type="entry name" value="Hemerythrin-like"/>
</dbReference>
<dbReference type="PANTHER" id="PTHR37164">
    <property type="entry name" value="BACTERIOHEMERYTHRIN"/>
    <property type="match status" value="1"/>
</dbReference>
<dbReference type="InterPro" id="IPR012827">
    <property type="entry name" value="Hemerythrin_metal-bd"/>
</dbReference>
<dbReference type="Gene3D" id="1.20.120.50">
    <property type="entry name" value="Hemerythrin-like"/>
    <property type="match status" value="1"/>
</dbReference>
<name>A0A9E4TPY9_9GAMM</name>
<accession>A0A9E4TPY9</accession>
<dbReference type="NCBIfam" id="TIGR02481">
    <property type="entry name" value="hemeryth_dom"/>
    <property type="match status" value="1"/>
</dbReference>
<dbReference type="AlphaFoldDB" id="A0A9E4TPY9"/>
<feature type="domain" description="Hemerythrin-like" evidence="5">
    <location>
        <begin position="21"/>
        <end position="135"/>
    </location>
</feature>
<dbReference type="PANTHER" id="PTHR37164:SF1">
    <property type="entry name" value="BACTERIOHEMERYTHRIN"/>
    <property type="match status" value="1"/>
</dbReference>
<protein>
    <submittedName>
        <fullName evidence="6">Hemerythrin family protein</fullName>
    </submittedName>
</protein>
<gene>
    <name evidence="6" type="ORF">JAY77_00140</name>
</gene>
<evidence type="ECO:0000256" key="1">
    <source>
        <dbReference type="ARBA" id="ARBA00010587"/>
    </source>
</evidence>
<organism evidence="6 7">
    <name type="scientific">Candidatus Thiodiazotropha taylori</name>
    <dbReference type="NCBI Taxonomy" id="2792791"/>
    <lineage>
        <taxon>Bacteria</taxon>
        <taxon>Pseudomonadati</taxon>
        <taxon>Pseudomonadota</taxon>
        <taxon>Gammaproteobacteria</taxon>
        <taxon>Chromatiales</taxon>
        <taxon>Sedimenticolaceae</taxon>
        <taxon>Candidatus Thiodiazotropha</taxon>
    </lineage>
</organism>
<dbReference type="Proteomes" id="UP000886674">
    <property type="component" value="Unassembled WGS sequence"/>
</dbReference>
<keyword evidence="3" id="KW-0479">Metal-binding</keyword>
<sequence>MSPYHLPVVDIAELPSVALTSMNEVHMEEVGLINRLGEMVLQAIDGALDPEQISHLLAEWVEHTRAHFEGENRLMESYAFPPYPVHKAEHAEVLTRIESVQDQWLREQGLQQLADYIFVEWRAWFDQHVKSMDMVTAQFLSQVM</sequence>
<evidence type="ECO:0000256" key="2">
    <source>
        <dbReference type="ARBA" id="ARBA00022621"/>
    </source>
</evidence>
<evidence type="ECO:0000313" key="6">
    <source>
        <dbReference type="EMBL" id="MCG7976539.1"/>
    </source>
</evidence>
<proteinExistence type="inferred from homology"/>
<dbReference type="Pfam" id="PF01814">
    <property type="entry name" value="Hemerythrin"/>
    <property type="match status" value="1"/>
</dbReference>
<evidence type="ECO:0000256" key="3">
    <source>
        <dbReference type="ARBA" id="ARBA00022723"/>
    </source>
</evidence>
<evidence type="ECO:0000313" key="7">
    <source>
        <dbReference type="Proteomes" id="UP000886674"/>
    </source>
</evidence>
<dbReference type="EMBL" id="JAEPCR010000001">
    <property type="protein sequence ID" value="MCG7976539.1"/>
    <property type="molecule type" value="Genomic_DNA"/>
</dbReference>
<dbReference type="PROSITE" id="PS00550">
    <property type="entry name" value="HEMERYTHRINS"/>
    <property type="match status" value="1"/>
</dbReference>
<keyword evidence="2" id="KW-0561">Oxygen transport</keyword>
<dbReference type="SUPFAM" id="SSF47188">
    <property type="entry name" value="Hemerythrin-like"/>
    <property type="match status" value="1"/>
</dbReference>
<reference evidence="6" key="1">
    <citation type="journal article" date="2021" name="Proc. Natl. Acad. Sci. U.S.A.">
        <title>Global biogeography of chemosynthetic symbionts reveals both localized and globally distributed symbiont groups. .</title>
        <authorList>
            <person name="Osvatic J.T."/>
            <person name="Wilkins L.G.E."/>
            <person name="Leibrecht L."/>
            <person name="Leray M."/>
            <person name="Zauner S."/>
            <person name="Polzin J."/>
            <person name="Camacho Y."/>
            <person name="Gros O."/>
            <person name="van Gils J.A."/>
            <person name="Eisen J.A."/>
            <person name="Petersen J.M."/>
            <person name="Yuen B."/>
        </authorList>
    </citation>
    <scope>NUCLEOTIDE SEQUENCE</scope>
    <source>
        <strain evidence="6">MAGclacostrist055</strain>
    </source>
</reference>
<keyword evidence="4" id="KW-0408">Iron</keyword>
<evidence type="ECO:0000259" key="5">
    <source>
        <dbReference type="Pfam" id="PF01814"/>
    </source>
</evidence>
<dbReference type="GO" id="GO:0046872">
    <property type="term" value="F:metal ion binding"/>
    <property type="evidence" value="ECO:0007669"/>
    <property type="project" value="UniProtKB-KW"/>
</dbReference>
<dbReference type="GO" id="GO:0005344">
    <property type="term" value="F:oxygen carrier activity"/>
    <property type="evidence" value="ECO:0007669"/>
    <property type="project" value="UniProtKB-KW"/>
</dbReference>